<dbReference type="AlphaFoldDB" id="A0A381QK03"/>
<sequence length="526" mass="58716">MSIVYRTTRCTFSSSRVWTRLLIVLLLTVTNNPLLASREKSGRVERPNIVLILADDLGYGDVGVYGSKHVRTPNIDELAREGVQFASGYVAAAVCSPSRAALITGRYAQRFGYHFNNNGRSGLPASEKTIGERLNEKGYRTGLIGKWHLGWQESQRPNRRGFDYFYGMNSRGIFISPDTKGVETWIPGGYDGTRESSTTRPSNDGLITRYTLSTRDQHPLYKNETPVEDGGYLTETITREALGFIERNKSNPFFLYVAHYAPHMPLQATKKYLDLYSGIELEQQRIYSAMVSALDDSVGAIKAKITEEGLAEKTLIIFLSDNGCAKYTQGACTNSPLSGGKRYQLEGGVRVPYIMHWPATIPKTRFEPMVSSLDIVPTILAASGIEVTSDDRIDGVDLIKFLRGEDKSVPHEALFWRAGPNRAVRFKNWKLWKVNKTTRDRALLTPNDELIMAVANRDSPMGQLTVLYDLSTDPGERINLVDEHPTIVETLEEMLADWDSEMAEPSVDSNRTSAAFVDGSAVELIF</sequence>
<keyword evidence="2" id="KW-0479">Metal-binding</keyword>
<dbReference type="InterPro" id="IPR017850">
    <property type="entry name" value="Alkaline_phosphatase_core_sf"/>
</dbReference>
<dbReference type="GO" id="GO:0004065">
    <property type="term" value="F:arylsulfatase activity"/>
    <property type="evidence" value="ECO:0007669"/>
    <property type="project" value="TreeGrafter"/>
</dbReference>
<evidence type="ECO:0000313" key="6">
    <source>
        <dbReference type="EMBL" id="SUZ78377.1"/>
    </source>
</evidence>
<evidence type="ECO:0000256" key="1">
    <source>
        <dbReference type="ARBA" id="ARBA00008779"/>
    </source>
</evidence>
<dbReference type="Pfam" id="PF00884">
    <property type="entry name" value="Sulfatase"/>
    <property type="match status" value="1"/>
</dbReference>
<dbReference type="InterPro" id="IPR024607">
    <property type="entry name" value="Sulfatase_CS"/>
</dbReference>
<dbReference type="InterPro" id="IPR050738">
    <property type="entry name" value="Sulfatase"/>
</dbReference>
<evidence type="ECO:0000256" key="4">
    <source>
        <dbReference type="ARBA" id="ARBA00022837"/>
    </source>
</evidence>
<feature type="domain" description="Sulfatase N-terminal" evidence="5">
    <location>
        <begin position="47"/>
        <end position="385"/>
    </location>
</feature>
<keyword evidence="4" id="KW-0106">Calcium</keyword>
<evidence type="ECO:0000256" key="3">
    <source>
        <dbReference type="ARBA" id="ARBA00022801"/>
    </source>
</evidence>
<dbReference type="PROSITE" id="PS00149">
    <property type="entry name" value="SULFATASE_2"/>
    <property type="match status" value="1"/>
</dbReference>
<proteinExistence type="inferred from homology"/>
<comment type="similarity">
    <text evidence="1">Belongs to the sulfatase family.</text>
</comment>
<dbReference type="GO" id="GO:0046872">
    <property type="term" value="F:metal ion binding"/>
    <property type="evidence" value="ECO:0007669"/>
    <property type="project" value="UniProtKB-KW"/>
</dbReference>
<dbReference type="EMBL" id="UINC01001350">
    <property type="protein sequence ID" value="SUZ78377.1"/>
    <property type="molecule type" value="Genomic_DNA"/>
</dbReference>
<gene>
    <name evidence="6" type="ORF">METZ01_LOCUS31231</name>
</gene>
<keyword evidence="3" id="KW-0378">Hydrolase</keyword>
<protein>
    <recommendedName>
        <fullName evidence="5">Sulfatase N-terminal domain-containing protein</fullName>
    </recommendedName>
</protein>
<dbReference type="SUPFAM" id="SSF53649">
    <property type="entry name" value="Alkaline phosphatase-like"/>
    <property type="match status" value="1"/>
</dbReference>
<evidence type="ECO:0000256" key="2">
    <source>
        <dbReference type="ARBA" id="ARBA00022723"/>
    </source>
</evidence>
<organism evidence="6">
    <name type="scientific">marine metagenome</name>
    <dbReference type="NCBI Taxonomy" id="408172"/>
    <lineage>
        <taxon>unclassified sequences</taxon>
        <taxon>metagenomes</taxon>
        <taxon>ecological metagenomes</taxon>
    </lineage>
</organism>
<dbReference type="Gene3D" id="3.40.720.10">
    <property type="entry name" value="Alkaline Phosphatase, subunit A"/>
    <property type="match status" value="1"/>
</dbReference>
<dbReference type="InterPro" id="IPR000917">
    <property type="entry name" value="Sulfatase_N"/>
</dbReference>
<evidence type="ECO:0000259" key="5">
    <source>
        <dbReference type="Pfam" id="PF00884"/>
    </source>
</evidence>
<reference evidence="6" key="1">
    <citation type="submission" date="2018-05" db="EMBL/GenBank/DDBJ databases">
        <authorList>
            <person name="Lanie J.A."/>
            <person name="Ng W.-L."/>
            <person name="Kazmierczak K.M."/>
            <person name="Andrzejewski T.M."/>
            <person name="Davidsen T.M."/>
            <person name="Wayne K.J."/>
            <person name="Tettelin H."/>
            <person name="Glass J.I."/>
            <person name="Rusch D."/>
            <person name="Podicherti R."/>
            <person name="Tsui H.-C.T."/>
            <person name="Winkler M.E."/>
        </authorList>
    </citation>
    <scope>NUCLEOTIDE SEQUENCE</scope>
</reference>
<dbReference type="PANTHER" id="PTHR42693:SF53">
    <property type="entry name" value="ENDO-4-O-SULFATASE"/>
    <property type="match status" value="1"/>
</dbReference>
<name>A0A381QK03_9ZZZZ</name>
<dbReference type="Gene3D" id="3.30.1120.10">
    <property type="match status" value="1"/>
</dbReference>
<accession>A0A381QK03</accession>
<dbReference type="PANTHER" id="PTHR42693">
    <property type="entry name" value="ARYLSULFATASE FAMILY MEMBER"/>
    <property type="match status" value="1"/>
</dbReference>
<dbReference type="PROSITE" id="PS00523">
    <property type="entry name" value="SULFATASE_1"/>
    <property type="match status" value="1"/>
</dbReference>